<evidence type="ECO:0000256" key="1">
    <source>
        <dbReference type="SAM" id="MobiDB-lite"/>
    </source>
</evidence>
<dbReference type="Proteomes" id="UP000324091">
    <property type="component" value="Chromosome 5"/>
</dbReference>
<sequence length="87" mass="8978">MGNTSLAGSLILLHGRRQDPPVNGSPAHPGPDVSAWGIATVLKVLEDLPASCCQSQRKMGFVGFVKPTDKTPLETADVDADVLGAGP</sequence>
<name>A0A5C6N141_9TELE</name>
<gene>
    <name evidence="2" type="ORF">D4764_05G0001110</name>
</gene>
<protein>
    <submittedName>
        <fullName evidence="2">Uncharacterized protein</fullName>
    </submittedName>
</protein>
<organism evidence="2 3">
    <name type="scientific">Takifugu flavidus</name>
    <name type="common">sansaifugu</name>
    <dbReference type="NCBI Taxonomy" id="433684"/>
    <lineage>
        <taxon>Eukaryota</taxon>
        <taxon>Metazoa</taxon>
        <taxon>Chordata</taxon>
        <taxon>Craniata</taxon>
        <taxon>Vertebrata</taxon>
        <taxon>Euteleostomi</taxon>
        <taxon>Actinopterygii</taxon>
        <taxon>Neopterygii</taxon>
        <taxon>Teleostei</taxon>
        <taxon>Neoteleostei</taxon>
        <taxon>Acanthomorphata</taxon>
        <taxon>Eupercaria</taxon>
        <taxon>Tetraodontiformes</taxon>
        <taxon>Tetradontoidea</taxon>
        <taxon>Tetraodontidae</taxon>
        <taxon>Takifugu</taxon>
    </lineage>
</organism>
<evidence type="ECO:0000313" key="3">
    <source>
        <dbReference type="Proteomes" id="UP000324091"/>
    </source>
</evidence>
<dbReference type="AlphaFoldDB" id="A0A5C6N141"/>
<accession>A0A5C6N141</accession>
<feature type="region of interest" description="Disordered" evidence="1">
    <location>
        <begin position="1"/>
        <end position="31"/>
    </location>
</feature>
<keyword evidence="3" id="KW-1185">Reference proteome</keyword>
<comment type="caution">
    <text evidence="2">The sequence shown here is derived from an EMBL/GenBank/DDBJ whole genome shotgun (WGS) entry which is preliminary data.</text>
</comment>
<evidence type="ECO:0000313" key="2">
    <source>
        <dbReference type="EMBL" id="TWW60021.1"/>
    </source>
</evidence>
<dbReference type="EMBL" id="RHFK02000018">
    <property type="protein sequence ID" value="TWW60021.1"/>
    <property type="molecule type" value="Genomic_DNA"/>
</dbReference>
<reference evidence="2 3" key="1">
    <citation type="submission" date="2019-04" db="EMBL/GenBank/DDBJ databases">
        <title>Chromosome genome assembly for Takifugu flavidus.</title>
        <authorList>
            <person name="Xiao S."/>
        </authorList>
    </citation>
    <scope>NUCLEOTIDE SEQUENCE [LARGE SCALE GENOMIC DNA]</scope>
    <source>
        <strain evidence="2">HTHZ2018</strain>
        <tissue evidence="2">Muscle</tissue>
    </source>
</reference>
<proteinExistence type="predicted"/>